<evidence type="ECO:0000313" key="2">
    <source>
        <dbReference type="EMBL" id="MBM0103217.1"/>
    </source>
</evidence>
<name>A0ABS1WQG1_9GAMM</name>
<dbReference type="Gene3D" id="1.10.3210.10">
    <property type="entry name" value="Hypothetical protein af1432"/>
    <property type="match status" value="1"/>
</dbReference>
<dbReference type="PANTHER" id="PTHR33525">
    <property type="match status" value="1"/>
</dbReference>
<dbReference type="InterPro" id="IPR052340">
    <property type="entry name" value="RNase_Y/CdgJ"/>
</dbReference>
<evidence type="ECO:0000313" key="3">
    <source>
        <dbReference type="Proteomes" id="UP000661077"/>
    </source>
</evidence>
<dbReference type="Proteomes" id="UP000661077">
    <property type="component" value="Unassembled WGS sequence"/>
</dbReference>
<dbReference type="SUPFAM" id="SSF109604">
    <property type="entry name" value="HD-domain/PDEase-like"/>
    <property type="match status" value="1"/>
</dbReference>
<feature type="domain" description="HDOD" evidence="1">
    <location>
        <begin position="106"/>
        <end position="298"/>
    </location>
</feature>
<dbReference type="EMBL" id="JAEVLS010000001">
    <property type="protein sequence ID" value="MBM0103217.1"/>
    <property type="molecule type" value="Genomic_DNA"/>
</dbReference>
<dbReference type="PROSITE" id="PS51833">
    <property type="entry name" value="HDOD"/>
    <property type="match status" value="1"/>
</dbReference>
<dbReference type="Pfam" id="PF08668">
    <property type="entry name" value="HDOD"/>
    <property type="match status" value="1"/>
</dbReference>
<accession>A0ABS1WQG1</accession>
<evidence type="ECO:0000259" key="1">
    <source>
        <dbReference type="PROSITE" id="PS51833"/>
    </source>
</evidence>
<dbReference type="PANTHER" id="PTHR33525:SF6">
    <property type="entry name" value="HDOD DOMAIN-CONTAINING PROTEIN"/>
    <property type="match status" value="1"/>
</dbReference>
<keyword evidence="3" id="KW-1185">Reference proteome</keyword>
<sequence length="362" mass="39053">MTLTIVLIAAAVGLALFMLGVHYSAASSKQASRDSAPPRAAPALAAPPVLEGSPFETEATASALAEYYKLAFNVSAFDYDISGEHAAILSRVNDNAAAAVHQREYFPRRPMLLPKLLQVLNDDDSTRKELVRLLLEDPALAGSALQRANSAAYRYSPEPVDTLDRAVVILGNDGLRSLLATAILQPVFRQPKGYFDNFATITWEHARCTGAAAEACARALGKADPFIAQVIGLLGPLARIVLFRLTMETYREHRDLQPRAEVFIRAMQLHAPNVAGFIASTWELSDPSIRALQEQTDKIAPATMSPLGQTIYFGELCGALALLAKRGSYSEDGAKALLMEQGLGRDTSGKIWQAAMAAAEQE</sequence>
<proteinExistence type="predicted"/>
<organism evidence="2 3">
    <name type="scientific">Steroidobacter gossypii</name>
    <dbReference type="NCBI Taxonomy" id="2805490"/>
    <lineage>
        <taxon>Bacteria</taxon>
        <taxon>Pseudomonadati</taxon>
        <taxon>Pseudomonadota</taxon>
        <taxon>Gammaproteobacteria</taxon>
        <taxon>Steroidobacterales</taxon>
        <taxon>Steroidobacteraceae</taxon>
        <taxon>Steroidobacter</taxon>
    </lineage>
</organism>
<dbReference type="RefSeq" id="WP_203165203.1">
    <property type="nucleotide sequence ID" value="NZ_JAEVLS010000001.1"/>
</dbReference>
<protein>
    <submittedName>
        <fullName evidence="2">HDOD domain-containing protein</fullName>
    </submittedName>
</protein>
<comment type="caution">
    <text evidence="2">The sequence shown here is derived from an EMBL/GenBank/DDBJ whole genome shotgun (WGS) entry which is preliminary data.</text>
</comment>
<reference evidence="2 3" key="1">
    <citation type="journal article" date="2021" name="Int. J. Syst. Evol. Microbiol.">
        <title>Steroidobacter gossypii sp. nov., isolated from soil of cotton cropping field.</title>
        <authorList>
            <person name="Huang R."/>
            <person name="Yang S."/>
            <person name="Zhen C."/>
            <person name="Liu W."/>
        </authorList>
    </citation>
    <scope>NUCLEOTIDE SEQUENCE [LARGE SCALE GENOMIC DNA]</scope>
    <source>
        <strain evidence="2 3">S1-65</strain>
    </source>
</reference>
<dbReference type="InterPro" id="IPR013976">
    <property type="entry name" value="HDOD"/>
</dbReference>
<gene>
    <name evidence="2" type="ORF">JM946_00590</name>
</gene>